<feature type="region of interest" description="Disordered" evidence="1">
    <location>
        <begin position="89"/>
        <end position="114"/>
    </location>
</feature>
<accession>A0AAP0NGR3</accession>
<evidence type="ECO:0000256" key="1">
    <source>
        <dbReference type="SAM" id="MobiDB-lite"/>
    </source>
</evidence>
<evidence type="ECO:0000313" key="2">
    <source>
        <dbReference type="EMBL" id="KAK9272658.1"/>
    </source>
</evidence>
<reference evidence="2 3" key="1">
    <citation type="journal article" date="2024" name="Plant J.">
        <title>Genome sequences and population genomics reveal climatic adaptation and genomic divergence between two closely related sweetgum species.</title>
        <authorList>
            <person name="Xu W.Q."/>
            <person name="Ren C.Q."/>
            <person name="Zhang X.Y."/>
            <person name="Comes H.P."/>
            <person name="Liu X.H."/>
            <person name="Li Y.G."/>
            <person name="Kettle C.J."/>
            <person name="Jalonen R."/>
            <person name="Gaisberger H."/>
            <person name="Ma Y.Z."/>
            <person name="Qiu Y.X."/>
        </authorList>
    </citation>
    <scope>NUCLEOTIDE SEQUENCE [LARGE SCALE GENOMIC DNA]</scope>
    <source>
        <strain evidence="2">Hangzhou</strain>
    </source>
</reference>
<dbReference type="PANTHER" id="PTHR46250">
    <property type="entry name" value="MYB/SANT-LIKE DNA-BINDING DOMAIN PROTEIN-RELATED"/>
    <property type="match status" value="1"/>
</dbReference>
<name>A0AAP0NGR3_LIQFO</name>
<dbReference type="PANTHER" id="PTHR46250:SF15">
    <property type="entry name" value="OS01G0523800 PROTEIN"/>
    <property type="match status" value="1"/>
</dbReference>
<dbReference type="EMBL" id="JBBPBK010000013">
    <property type="protein sequence ID" value="KAK9272658.1"/>
    <property type="molecule type" value="Genomic_DNA"/>
</dbReference>
<evidence type="ECO:0000313" key="3">
    <source>
        <dbReference type="Proteomes" id="UP001415857"/>
    </source>
</evidence>
<sequence length="114" mass="12467">MSEDVKKQAMAITKMFIIGSGFSWNDIDKILTAEKGVFDLWVKSHPTTRGLQNKPFPHYDTLLDVFGKDCMNGYGATTPAVEEKAIETTGGNDVGQSMPFEKGLDGIDFSSTQA</sequence>
<protein>
    <submittedName>
        <fullName evidence="2">Uncharacterized protein</fullName>
    </submittedName>
</protein>
<gene>
    <name evidence="2" type="ORF">L1049_003034</name>
</gene>
<organism evidence="2 3">
    <name type="scientific">Liquidambar formosana</name>
    <name type="common">Formosan gum</name>
    <dbReference type="NCBI Taxonomy" id="63359"/>
    <lineage>
        <taxon>Eukaryota</taxon>
        <taxon>Viridiplantae</taxon>
        <taxon>Streptophyta</taxon>
        <taxon>Embryophyta</taxon>
        <taxon>Tracheophyta</taxon>
        <taxon>Spermatophyta</taxon>
        <taxon>Magnoliopsida</taxon>
        <taxon>eudicotyledons</taxon>
        <taxon>Gunneridae</taxon>
        <taxon>Pentapetalae</taxon>
        <taxon>Saxifragales</taxon>
        <taxon>Altingiaceae</taxon>
        <taxon>Liquidambar</taxon>
    </lineage>
</organism>
<proteinExistence type="predicted"/>
<comment type="caution">
    <text evidence="2">The sequence shown here is derived from an EMBL/GenBank/DDBJ whole genome shotgun (WGS) entry which is preliminary data.</text>
</comment>
<dbReference type="Proteomes" id="UP001415857">
    <property type="component" value="Unassembled WGS sequence"/>
</dbReference>
<dbReference type="AlphaFoldDB" id="A0AAP0NGR3"/>
<keyword evidence="3" id="KW-1185">Reference proteome</keyword>